<dbReference type="EMBL" id="JAJUOS010000018">
    <property type="protein sequence ID" value="MCE5975117.1"/>
    <property type="molecule type" value="Genomic_DNA"/>
</dbReference>
<accession>A0ABS8YZ67</accession>
<evidence type="ECO:0000313" key="1">
    <source>
        <dbReference type="EMBL" id="MCE5975117.1"/>
    </source>
</evidence>
<organism evidence="1 2">
    <name type="scientific">Rhodobacter flavimaris</name>
    <dbReference type="NCBI Taxonomy" id="2907145"/>
    <lineage>
        <taxon>Bacteria</taxon>
        <taxon>Pseudomonadati</taxon>
        <taxon>Pseudomonadota</taxon>
        <taxon>Alphaproteobacteria</taxon>
        <taxon>Rhodobacterales</taxon>
        <taxon>Rhodobacter group</taxon>
        <taxon>Rhodobacter</taxon>
    </lineage>
</organism>
<evidence type="ECO:0000313" key="2">
    <source>
        <dbReference type="Proteomes" id="UP001521181"/>
    </source>
</evidence>
<keyword evidence="2" id="KW-1185">Reference proteome</keyword>
<sequence>MSASKRKTQGSAMATEDRLGRLLDRLSSNPEALAMELQSLPQSPEARLQFLLREIDETVLPRHLDLLAGGQQLARLTVSNRRLIDIDTPGHTAPSDDPQAMAELLAETLTKLARIAGDLSLQVTRRTALPSHPEAACSVHTLEQLLGIEPSHIPFERLCRQIEAKALSQLVWANGSDRLTGAPEWVPALRDIATRYRAMHYKPRKAPRIRPMRTEGIAVPLSDKLIIVIVSLAENGLAAVMPRAEGLALIAAWQHPA</sequence>
<name>A0ABS8YZ67_9RHOB</name>
<gene>
    <name evidence="1" type="ORF">LZA78_16710</name>
</gene>
<dbReference type="Proteomes" id="UP001521181">
    <property type="component" value="Unassembled WGS sequence"/>
</dbReference>
<dbReference type="RefSeq" id="WP_233678037.1">
    <property type="nucleotide sequence ID" value="NZ_JAJUOS010000018.1"/>
</dbReference>
<proteinExistence type="predicted"/>
<comment type="caution">
    <text evidence="1">The sequence shown here is derived from an EMBL/GenBank/DDBJ whole genome shotgun (WGS) entry which is preliminary data.</text>
</comment>
<protein>
    <submittedName>
        <fullName evidence="1">Uncharacterized protein</fullName>
    </submittedName>
</protein>
<reference evidence="1 2" key="1">
    <citation type="submission" date="2021-12" db="EMBL/GenBank/DDBJ databases">
        <title>Sinirhodobacter sp. WL0062 is a bacterium isolated from seawater.</title>
        <authorList>
            <person name="Wang L."/>
            <person name="He W."/>
            <person name="Zhang D.-F."/>
        </authorList>
    </citation>
    <scope>NUCLEOTIDE SEQUENCE [LARGE SCALE GENOMIC DNA]</scope>
    <source>
        <strain evidence="1 2">WL0062</strain>
    </source>
</reference>